<dbReference type="EMBL" id="FPKU01000003">
    <property type="protein sequence ID" value="SFZ85969.1"/>
    <property type="molecule type" value="Genomic_DNA"/>
</dbReference>
<accession>A0A1K2I0X0</accession>
<evidence type="ECO:0000313" key="1">
    <source>
        <dbReference type="EMBL" id="SFZ85969.1"/>
    </source>
</evidence>
<dbReference type="RefSeq" id="WP_072345207.1">
    <property type="nucleotide sequence ID" value="NZ_FPKU01000003.1"/>
</dbReference>
<proteinExistence type="predicted"/>
<protein>
    <recommendedName>
        <fullName evidence="3">Transcriptional regulator</fullName>
    </recommendedName>
</protein>
<keyword evidence="2" id="KW-1185">Reference proteome</keyword>
<dbReference type="Proteomes" id="UP000183447">
    <property type="component" value="Unassembled WGS sequence"/>
</dbReference>
<dbReference type="AlphaFoldDB" id="A0A1K2I0X0"/>
<sequence>MSGRDLRTYAEKASQAWAAVGGVPDWVAELAAHADRFGAKASGEAIGYSNSTVSVVVNRGNMLAKLDLPRIEESVRGALMGLTVDCPVKGEMPRHRCLAWQAKPYALSSSARVEMYHACRSGCPHSRIIQKEIDNDR</sequence>
<dbReference type="STRING" id="665118.SAMN02983003_3141"/>
<reference evidence="1 2" key="1">
    <citation type="submission" date="2016-11" db="EMBL/GenBank/DDBJ databases">
        <authorList>
            <person name="Jaros S."/>
            <person name="Januszkiewicz K."/>
            <person name="Wedrychowicz H."/>
        </authorList>
    </citation>
    <scope>NUCLEOTIDE SEQUENCE [LARGE SCALE GENOMIC DNA]</scope>
    <source>
        <strain evidence="1 2">ATCC 23634</strain>
    </source>
</reference>
<name>A0A1K2I0X0_9HYPH</name>
<evidence type="ECO:0008006" key="3">
    <source>
        <dbReference type="Google" id="ProtNLM"/>
    </source>
</evidence>
<evidence type="ECO:0000313" key="2">
    <source>
        <dbReference type="Proteomes" id="UP000183447"/>
    </source>
</evidence>
<gene>
    <name evidence="1" type="ORF">SAMN02983003_3141</name>
</gene>
<organism evidence="1 2">
    <name type="scientific">Devosia enhydra</name>
    <dbReference type="NCBI Taxonomy" id="665118"/>
    <lineage>
        <taxon>Bacteria</taxon>
        <taxon>Pseudomonadati</taxon>
        <taxon>Pseudomonadota</taxon>
        <taxon>Alphaproteobacteria</taxon>
        <taxon>Hyphomicrobiales</taxon>
        <taxon>Devosiaceae</taxon>
        <taxon>Devosia</taxon>
    </lineage>
</organism>